<evidence type="ECO:0000313" key="12">
    <source>
        <dbReference type="EMBL" id="QEY63696.1"/>
    </source>
</evidence>
<dbReference type="RefSeq" id="WP_151134629.1">
    <property type="nucleotide sequence ID" value="NZ_CP043311.1"/>
</dbReference>
<dbReference type="Pfam" id="PF00578">
    <property type="entry name" value="AhpC-TSA"/>
    <property type="match status" value="1"/>
</dbReference>
<evidence type="ECO:0000256" key="3">
    <source>
        <dbReference type="ARBA" id="ARBA00017462"/>
    </source>
</evidence>
<dbReference type="PROSITE" id="PS51352">
    <property type="entry name" value="THIOREDOXIN_2"/>
    <property type="match status" value="1"/>
</dbReference>
<dbReference type="GO" id="GO:0006979">
    <property type="term" value="P:response to oxidative stress"/>
    <property type="evidence" value="ECO:0007669"/>
    <property type="project" value="TreeGrafter"/>
</dbReference>
<feature type="domain" description="Thioredoxin" evidence="11">
    <location>
        <begin position="2"/>
        <end position="166"/>
    </location>
</feature>
<evidence type="ECO:0000256" key="7">
    <source>
        <dbReference type="ARBA" id="ARBA00023284"/>
    </source>
</evidence>
<dbReference type="EMBL" id="CP043311">
    <property type="protein sequence ID" value="QEY63696.1"/>
    <property type="molecule type" value="Genomic_DNA"/>
</dbReference>
<dbReference type="InterPro" id="IPR000866">
    <property type="entry name" value="AhpC/TSA"/>
</dbReference>
<dbReference type="PANTHER" id="PTHR10681:SF121">
    <property type="entry name" value="ALKYL HYDROPEROXIDE REDUCTASE C"/>
    <property type="match status" value="1"/>
</dbReference>
<reference evidence="12 13" key="1">
    <citation type="submission" date="2019-08" db="EMBL/GenBank/DDBJ databases">
        <title>Whole-genome Sequencing of e-waste polymer degrading bacterium Pseudomonas sp. strain PE08.</title>
        <authorList>
            <person name="Kirdat K."/>
            <person name="Debbarma P."/>
            <person name="Narawade N."/>
            <person name="Suyal D."/>
            <person name="Thorat V."/>
            <person name="Shouche Y."/>
            <person name="Goel R."/>
            <person name="Yadav A."/>
        </authorList>
    </citation>
    <scope>NUCLEOTIDE SEQUENCE [LARGE SCALE GENOMIC DNA]</scope>
    <source>
        <strain evidence="12 13">PE08</strain>
    </source>
</reference>
<feature type="active site" description="Cysteine sulfenic acid (-SOH) intermediate; for peroxidase activity" evidence="10">
    <location>
        <position position="56"/>
    </location>
</feature>
<keyword evidence="4" id="KW-0575">Peroxidase</keyword>
<evidence type="ECO:0000313" key="13">
    <source>
        <dbReference type="Proteomes" id="UP000327179"/>
    </source>
</evidence>
<dbReference type="InterPro" id="IPR036249">
    <property type="entry name" value="Thioredoxin-like_sf"/>
</dbReference>
<evidence type="ECO:0000256" key="5">
    <source>
        <dbReference type="ARBA" id="ARBA00022862"/>
    </source>
</evidence>
<dbReference type="SUPFAM" id="SSF52833">
    <property type="entry name" value="Thioredoxin-like"/>
    <property type="match status" value="1"/>
</dbReference>
<evidence type="ECO:0000256" key="2">
    <source>
        <dbReference type="ARBA" id="ARBA00013021"/>
    </source>
</evidence>
<dbReference type="GO" id="GO:0008379">
    <property type="term" value="F:thioredoxin peroxidase activity"/>
    <property type="evidence" value="ECO:0007669"/>
    <property type="project" value="TreeGrafter"/>
</dbReference>
<dbReference type="GO" id="GO:0033554">
    <property type="term" value="P:cellular response to stress"/>
    <property type="evidence" value="ECO:0007669"/>
    <property type="project" value="TreeGrafter"/>
</dbReference>
<keyword evidence="13" id="KW-1185">Reference proteome</keyword>
<sequence>MLTIGDKLPAFDMLAVDHDSEHAASPEHAFKRVNQDSFLGKWKVLFFWPKDFTFVCPTEIKAFGDLLEQFNDRDTLLIGASTDSEFVHLAWRRDHKDLKGLSFPWLADIKHELAGALGIIDRREGVALRATFIIDPDNVIRHVSVNDLLVGRNPQETLRLLDALLTEELCPCNWHKGEATLHY</sequence>
<organism evidence="12 13">
    <name type="scientific">Metapseudomonas lalkuanensis</name>
    <dbReference type="NCBI Taxonomy" id="2604832"/>
    <lineage>
        <taxon>Bacteria</taxon>
        <taxon>Pseudomonadati</taxon>
        <taxon>Pseudomonadota</taxon>
        <taxon>Gammaproteobacteria</taxon>
        <taxon>Pseudomonadales</taxon>
        <taxon>Pseudomonadaceae</taxon>
        <taxon>Metapseudomonas</taxon>
    </lineage>
</organism>
<keyword evidence="6" id="KW-0560">Oxidoreductase</keyword>
<dbReference type="GO" id="GO:0102039">
    <property type="term" value="F:NADH-dependent peroxiredoxin activity"/>
    <property type="evidence" value="ECO:0007669"/>
    <property type="project" value="UniProtKB-EC"/>
</dbReference>
<dbReference type="PANTHER" id="PTHR10681">
    <property type="entry name" value="THIOREDOXIN PEROXIDASE"/>
    <property type="match status" value="1"/>
</dbReference>
<dbReference type="Proteomes" id="UP000327179">
    <property type="component" value="Chromosome"/>
</dbReference>
<dbReference type="InterPro" id="IPR013766">
    <property type="entry name" value="Thioredoxin_domain"/>
</dbReference>
<evidence type="ECO:0000256" key="6">
    <source>
        <dbReference type="ARBA" id="ARBA00023002"/>
    </source>
</evidence>
<dbReference type="AlphaFoldDB" id="A0A5J6QSI6"/>
<dbReference type="Gene3D" id="3.40.30.10">
    <property type="entry name" value="Glutaredoxin"/>
    <property type="match status" value="1"/>
</dbReference>
<evidence type="ECO:0000256" key="4">
    <source>
        <dbReference type="ARBA" id="ARBA00022559"/>
    </source>
</evidence>
<dbReference type="GO" id="GO:0042744">
    <property type="term" value="P:hydrogen peroxide catabolic process"/>
    <property type="evidence" value="ECO:0007669"/>
    <property type="project" value="TreeGrafter"/>
</dbReference>
<evidence type="ECO:0000256" key="10">
    <source>
        <dbReference type="PIRSR" id="PIRSR000239-1"/>
    </source>
</evidence>
<proteinExistence type="predicted"/>
<comment type="subunit">
    <text evidence="1">Homodimer; disulfide-linked, upon oxidation. 5 homodimers assemble to form a ring-like decamer.</text>
</comment>
<accession>A0A5J6QSI6</accession>
<evidence type="ECO:0000256" key="1">
    <source>
        <dbReference type="ARBA" id="ARBA00011654"/>
    </source>
</evidence>
<evidence type="ECO:0000259" key="11">
    <source>
        <dbReference type="PROSITE" id="PS51352"/>
    </source>
</evidence>
<dbReference type="KEGG" id="plal:FXN65_17125"/>
<protein>
    <recommendedName>
        <fullName evidence="3">Alkyl hydroperoxide reductase C</fullName>
        <ecNumber evidence="2">1.11.1.26</ecNumber>
    </recommendedName>
    <alternativeName>
        <fullName evidence="8">Peroxiredoxin</fullName>
    </alternativeName>
</protein>
<dbReference type="CDD" id="cd03015">
    <property type="entry name" value="PRX_Typ2cys"/>
    <property type="match status" value="1"/>
</dbReference>
<evidence type="ECO:0000256" key="9">
    <source>
        <dbReference type="ARBA" id="ARBA00047572"/>
    </source>
</evidence>
<evidence type="ECO:0000256" key="8">
    <source>
        <dbReference type="ARBA" id="ARBA00032077"/>
    </source>
</evidence>
<dbReference type="InterPro" id="IPR024706">
    <property type="entry name" value="Peroxiredoxin_AhpC-typ"/>
</dbReference>
<gene>
    <name evidence="12" type="ORF">FXN65_17125</name>
</gene>
<keyword evidence="5" id="KW-0049">Antioxidant</keyword>
<dbReference type="PIRSF" id="PIRSF000239">
    <property type="entry name" value="AHPC"/>
    <property type="match status" value="1"/>
</dbReference>
<comment type="catalytic activity">
    <reaction evidence="9">
        <text>a hydroperoxide + NADH + H(+) = an alcohol + NAD(+) + H2O</text>
        <dbReference type="Rhea" id="RHEA:62628"/>
        <dbReference type="ChEBI" id="CHEBI:15377"/>
        <dbReference type="ChEBI" id="CHEBI:15378"/>
        <dbReference type="ChEBI" id="CHEBI:30879"/>
        <dbReference type="ChEBI" id="CHEBI:35924"/>
        <dbReference type="ChEBI" id="CHEBI:57540"/>
        <dbReference type="ChEBI" id="CHEBI:57945"/>
        <dbReference type="EC" id="1.11.1.26"/>
    </reaction>
</comment>
<dbReference type="InterPro" id="IPR050217">
    <property type="entry name" value="Peroxiredoxin"/>
</dbReference>
<dbReference type="GO" id="GO:0005829">
    <property type="term" value="C:cytosol"/>
    <property type="evidence" value="ECO:0007669"/>
    <property type="project" value="TreeGrafter"/>
</dbReference>
<keyword evidence="7" id="KW-0676">Redox-active center</keyword>
<dbReference type="GO" id="GO:0045454">
    <property type="term" value="P:cell redox homeostasis"/>
    <property type="evidence" value="ECO:0007669"/>
    <property type="project" value="TreeGrafter"/>
</dbReference>
<dbReference type="EC" id="1.11.1.26" evidence="2"/>
<name>A0A5J6QSI6_9GAMM</name>